<evidence type="ECO:0000256" key="2">
    <source>
        <dbReference type="HAMAP-Rule" id="MF_01843"/>
    </source>
</evidence>
<keyword evidence="1 2" id="KW-0175">Coiled coil</keyword>
<feature type="region of interest" description="Disordered" evidence="3">
    <location>
        <begin position="215"/>
        <end position="251"/>
    </location>
</feature>
<protein>
    <recommendedName>
        <fullName evidence="2">Protein Thf1</fullName>
    </recommendedName>
</protein>
<accession>A0A8J7JCI8</accession>
<comment type="caution">
    <text evidence="4">The sequence shown here is derived from an EMBL/GenBank/DDBJ whole genome shotgun (WGS) entry which is preliminary data.</text>
</comment>
<dbReference type="GO" id="GO:0030096">
    <property type="term" value="C:plasma membrane-derived thylakoid photosystem II"/>
    <property type="evidence" value="ECO:0007669"/>
    <property type="project" value="TreeGrafter"/>
</dbReference>
<sequence>MDQVRTVSDTKRKFYAHHTRPINSVYRRVVEELMVEMHLLSVNVNFRYDPIYALGVVTSFDRFMRGYRPEQDLSSIFNALCQAVQGDPQTYRQDAENLKNSVQGLSIEQISSWNSSLVSQGSASNLYERFKEIAFNDSFKYSRLFAIGLYSLLEQIDAEVVNDEKQRNSILQELCESLKLSTDKVQKDLDLYRSNLEKMDQVQAVLEDALQAERKRKQKRALEKQPATPTEEPAPEASGEEDSSSEDTPSS</sequence>
<dbReference type="HAMAP" id="MF_01843">
    <property type="entry name" value="Thf1"/>
    <property type="match status" value="1"/>
</dbReference>
<dbReference type="Proteomes" id="UP000654482">
    <property type="component" value="Unassembled WGS sequence"/>
</dbReference>
<dbReference type="RefSeq" id="WP_194030781.1">
    <property type="nucleotide sequence ID" value="NZ_JADEWZ010000028.1"/>
</dbReference>
<gene>
    <name evidence="2" type="primary">thf1</name>
    <name evidence="4" type="ORF">IQ249_17375</name>
</gene>
<reference evidence="4" key="1">
    <citation type="submission" date="2020-10" db="EMBL/GenBank/DDBJ databases">
        <authorList>
            <person name="Castelo-Branco R."/>
            <person name="Eusebio N."/>
            <person name="Adriana R."/>
            <person name="Vieira A."/>
            <person name="Brugerolle De Fraissinette N."/>
            <person name="Rezende De Castro R."/>
            <person name="Schneider M.P."/>
            <person name="Vasconcelos V."/>
            <person name="Leao P.N."/>
        </authorList>
    </citation>
    <scope>NUCLEOTIDE SEQUENCE</scope>
    <source>
        <strain evidence="4">LEGE 07157</strain>
    </source>
</reference>
<dbReference type="InterPro" id="IPR017499">
    <property type="entry name" value="Thf1"/>
</dbReference>
<dbReference type="NCBIfam" id="TIGR03060">
    <property type="entry name" value="PS_II_psb29"/>
    <property type="match status" value="1"/>
</dbReference>
<dbReference type="GO" id="GO:0010207">
    <property type="term" value="P:photosystem II assembly"/>
    <property type="evidence" value="ECO:0007669"/>
    <property type="project" value="InterPro"/>
</dbReference>
<comment type="function">
    <text evidence="2">May be involved in photosynthetic membrane biogenesis.</text>
</comment>
<evidence type="ECO:0000256" key="3">
    <source>
        <dbReference type="SAM" id="MobiDB-lite"/>
    </source>
</evidence>
<evidence type="ECO:0000313" key="4">
    <source>
        <dbReference type="EMBL" id="MBE9117670.1"/>
    </source>
</evidence>
<evidence type="ECO:0000256" key="1">
    <source>
        <dbReference type="ARBA" id="ARBA00023054"/>
    </source>
</evidence>
<comment type="similarity">
    <text evidence="2">Belongs to the THF1 family.</text>
</comment>
<dbReference type="AlphaFoldDB" id="A0A8J7JCI8"/>
<keyword evidence="5" id="KW-1185">Reference proteome</keyword>
<organism evidence="4 5">
    <name type="scientific">Lusitaniella coriacea LEGE 07157</name>
    <dbReference type="NCBI Taxonomy" id="945747"/>
    <lineage>
        <taxon>Bacteria</taxon>
        <taxon>Bacillati</taxon>
        <taxon>Cyanobacteriota</taxon>
        <taxon>Cyanophyceae</taxon>
        <taxon>Spirulinales</taxon>
        <taxon>Lusitaniellaceae</taxon>
        <taxon>Lusitaniella</taxon>
    </lineage>
</organism>
<proteinExistence type="inferred from homology"/>
<dbReference type="PANTHER" id="PTHR34793:SF1">
    <property type="entry name" value="PROTEIN THYLAKOID FORMATION 1, CHLOROPLASTIC"/>
    <property type="match status" value="1"/>
</dbReference>
<dbReference type="Pfam" id="PF11264">
    <property type="entry name" value="ThylakoidFormat"/>
    <property type="match status" value="1"/>
</dbReference>
<feature type="compositionally biased region" description="Low complexity" evidence="3">
    <location>
        <begin position="226"/>
        <end position="237"/>
    </location>
</feature>
<name>A0A8J7JCI8_9CYAN</name>
<dbReference type="EMBL" id="JADEWZ010000028">
    <property type="protein sequence ID" value="MBE9117670.1"/>
    <property type="molecule type" value="Genomic_DNA"/>
</dbReference>
<evidence type="ECO:0000313" key="5">
    <source>
        <dbReference type="Proteomes" id="UP000654482"/>
    </source>
</evidence>
<dbReference type="PANTHER" id="PTHR34793">
    <property type="entry name" value="PROTEIN THYLAKOID FORMATION 1, CHLOROPLASTIC"/>
    <property type="match status" value="1"/>
</dbReference>